<feature type="non-terminal residue" evidence="3">
    <location>
        <position position="186"/>
    </location>
</feature>
<feature type="region of interest" description="Disordered" evidence="2">
    <location>
        <begin position="95"/>
        <end position="125"/>
    </location>
</feature>
<organism evidence="3 4">
    <name type="scientific">Cotesia congregata</name>
    <name type="common">Parasitoid wasp</name>
    <name type="synonym">Apanteles congregatus</name>
    <dbReference type="NCBI Taxonomy" id="51543"/>
    <lineage>
        <taxon>Eukaryota</taxon>
        <taxon>Metazoa</taxon>
        <taxon>Ecdysozoa</taxon>
        <taxon>Arthropoda</taxon>
        <taxon>Hexapoda</taxon>
        <taxon>Insecta</taxon>
        <taxon>Pterygota</taxon>
        <taxon>Neoptera</taxon>
        <taxon>Endopterygota</taxon>
        <taxon>Hymenoptera</taxon>
        <taxon>Apocrita</taxon>
        <taxon>Ichneumonoidea</taxon>
        <taxon>Braconidae</taxon>
        <taxon>Microgastrinae</taxon>
        <taxon>Cotesia</taxon>
    </lineage>
</organism>
<dbReference type="AlphaFoldDB" id="A0A8J2EAN8"/>
<evidence type="ECO:0000313" key="3">
    <source>
        <dbReference type="EMBL" id="CAG5071891.1"/>
    </source>
</evidence>
<feature type="compositionally biased region" description="Basic and acidic residues" evidence="2">
    <location>
        <begin position="152"/>
        <end position="161"/>
    </location>
</feature>
<protein>
    <submittedName>
        <fullName evidence="3">Uncharacterized protein</fullName>
    </submittedName>
</protein>
<evidence type="ECO:0000256" key="2">
    <source>
        <dbReference type="SAM" id="MobiDB-lite"/>
    </source>
</evidence>
<gene>
    <name evidence="3" type="ORF">HICCMSTLAB_LOCUS97</name>
</gene>
<comment type="caution">
    <text evidence="3">The sequence shown here is derived from an EMBL/GenBank/DDBJ whole genome shotgun (WGS) entry which is preliminary data.</text>
</comment>
<reference evidence="3" key="1">
    <citation type="submission" date="2021-04" db="EMBL/GenBank/DDBJ databases">
        <authorList>
            <person name="Chebbi M.A.C M."/>
        </authorList>
    </citation>
    <scope>NUCLEOTIDE SEQUENCE</scope>
</reference>
<evidence type="ECO:0000313" key="4">
    <source>
        <dbReference type="Proteomes" id="UP000786811"/>
    </source>
</evidence>
<dbReference type="Proteomes" id="UP000786811">
    <property type="component" value="Unassembled WGS sequence"/>
</dbReference>
<sequence>MITVSDFPSQNLTNNDILHILTKAKNPKDINRLLTKKKAAIIAANNLNRMGKQNKNSESEVLDKLNINQMKNEIRDLQKKILELTKINEKLRNKNNINDEETMETTSNSENPQLDPEVVEDTEDGSWQTVLKRKNKRCKVSRNETIINKINQTDKIKEKDNNTPITTNQKEIKTRQPFKPPPINIV</sequence>
<evidence type="ECO:0000256" key="1">
    <source>
        <dbReference type="SAM" id="Coils"/>
    </source>
</evidence>
<keyword evidence="4" id="KW-1185">Reference proteome</keyword>
<feature type="coiled-coil region" evidence="1">
    <location>
        <begin position="67"/>
        <end position="94"/>
    </location>
</feature>
<feature type="region of interest" description="Disordered" evidence="2">
    <location>
        <begin position="151"/>
        <end position="186"/>
    </location>
</feature>
<name>A0A8J2EAN8_COTCN</name>
<keyword evidence="1" id="KW-0175">Coiled coil</keyword>
<dbReference type="EMBL" id="CAJNRD030000598">
    <property type="protein sequence ID" value="CAG5071891.1"/>
    <property type="molecule type" value="Genomic_DNA"/>
</dbReference>
<proteinExistence type="predicted"/>
<accession>A0A8J2EAN8</accession>